<dbReference type="GO" id="GO:0015940">
    <property type="term" value="P:pantothenate biosynthetic process"/>
    <property type="evidence" value="ECO:0007669"/>
    <property type="project" value="InterPro"/>
</dbReference>
<organism evidence="7 8">
    <name type="scientific">Elsinoe australis</name>
    <dbReference type="NCBI Taxonomy" id="40998"/>
    <lineage>
        <taxon>Eukaryota</taxon>
        <taxon>Fungi</taxon>
        <taxon>Dikarya</taxon>
        <taxon>Ascomycota</taxon>
        <taxon>Pezizomycotina</taxon>
        <taxon>Dothideomycetes</taxon>
        <taxon>Dothideomycetidae</taxon>
        <taxon>Myriangiales</taxon>
        <taxon>Elsinoaceae</taxon>
        <taxon>Elsinoe</taxon>
    </lineage>
</organism>
<dbReference type="SUPFAM" id="SSF48179">
    <property type="entry name" value="6-phosphogluconate dehydrogenase C-terminal domain-like"/>
    <property type="match status" value="1"/>
</dbReference>
<dbReference type="Pfam" id="PF02558">
    <property type="entry name" value="ApbA"/>
    <property type="match status" value="1"/>
</dbReference>
<dbReference type="InterPro" id="IPR013752">
    <property type="entry name" value="KPA_reductase"/>
</dbReference>
<proteinExistence type="inferred from homology"/>
<dbReference type="InterPro" id="IPR051402">
    <property type="entry name" value="KPR-Related"/>
</dbReference>
<evidence type="ECO:0000313" key="8">
    <source>
        <dbReference type="Proteomes" id="UP000243723"/>
    </source>
</evidence>
<dbReference type="EC" id="1.1.1.169" evidence="4"/>
<evidence type="ECO:0000256" key="2">
    <source>
        <dbReference type="ARBA" id="ARBA00022857"/>
    </source>
</evidence>
<dbReference type="InterPro" id="IPR013332">
    <property type="entry name" value="KPR_N"/>
</dbReference>
<comment type="caution">
    <text evidence="7">The sequence shown here is derived from an EMBL/GenBank/DDBJ whole genome shotgun (WGS) entry which is preliminary data.</text>
</comment>
<keyword evidence="2 4" id="KW-0521">NADP</keyword>
<dbReference type="InterPro" id="IPR003710">
    <property type="entry name" value="ApbA"/>
</dbReference>
<evidence type="ECO:0000259" key="5">
    <source>
        <dbReference type="Pfam" id="PF02558"/>
    </source>
</evidence>
<feature type="domain" description="Ketopantoate reductase N-terminal" evidence="5">
    <location>
        <begin position="7"/>
        <end position="157"/>
    </location>
</feature>
<evidence type="ECO:0000313" key="7">
    <source>
        <dbReference type="EMBL" id="PSK40035.1"/>
    </source>
</evidence>
<dbReference type="EMBL" id="NHZQ01000363">
    <property type="protein sequence ID" value="PSK40035.1"/>
    <property type="molecule type" value="Genomic_DNA"/>
</dbReference>
<dbReference type="InterPro" id="IPR008927">
    <property type="entry name" value="6-PGluconate_DH-like_C_sf"/>
</dbReference>
<dbReference type="GO" id="GO:0008677">
    <property type="term" value="F:2-dehydropantoate 2-reductase activity"/>
    <property type="evidence" value="ECO:0007669"/>
    <property type="project" value="UniProtKB-EC"/>
</dbReference>
<dbReference type="InterPro" id="IPR013328">
    <property type="entry name" value="6PGD_dom2"/>
</dbReference>
<feature type="domain" description="Ketopantoate reductase C-terminal" evidence="6">
    <location>
        <begin position="189"/>
        <end position="310"/>
    </location>
</feature>
<comment type="similarity">
    <text evidence="1 4">Belongs to the ketopantoate reductase family.</text>
</comment>
<dbReference type="NCBIfam" id="TIGR00745">
    <property type="entry name" value="apbA_panE"/>
    <property type="match status" value="1"/>
</dbReference>
<evidence type="ECO:0000256" key="3">
    <source>
        <dbReference type="ARBA" id="ARBA00023002"/>
    </source>
</evidence>
<comment type="function">
    <text evidence="4">Catalyzes the NADPH-dependent reduction of ketopantoate into pantoic acid.</text>
</comment>
<dbReference type="OrthoDB" id="3609at2759"/>
<dbReference type="Proteomes" id="UP000243723">
    <property type="component" value="Unassembled WGS sequence"/>
</dbReference>
<dbReference type="PANTHER" id="PTHR21708:SF40">
    <property type="entry name" value="REDUCTASE FAMILY PROTEIN, PUTATIVE (AFU_ORTHOLOGUE AFUA_2G14497)-RELATED"/>
    <property type="match status" value="1"/>
</dbReference>
<evidence type="ECO:0000256" key="4">
    <source>
        <dbReference type="RuleBase" id="RU362068"/>
    </source>
</evidence>
<dbReference type="STRING" id="40998.A0A2P7YVN8"/>
<dbReference type="AlphaFoldDB" id="A0A2P7YVN8"/>
<name>A0A2P7YVN8_9PEZI</name>
<dbReference type="Pfam" id="PF08546">
    <property type="entry name" value="ApbA_C"/>
    <property type="match status" value="1"/>
</dbReference>
<protein>
    <recommendedName>
        <fullName evidence="4">2-dehydropantoate 2-reductase</fullName>
        <ecNumber evidence="4">1.1.1.169</ecNumber>
    </recommendedName>
    <alternativeName>
        <fullName evidence="4">Ketopantoate reductase</fullName>
    </alternativeName>
</protein>
<evidence type="ECO:0000256" key="1">
    <source>
        <dbReference type="ARBA" id="ARBA00007870"/>
    </source>
</evidence>
<dbReference type="SUPFAM" id="SSF51735">
    <property type="entry name" value="NAD(P)-binding Rossmann-fold domains"/>
    <property type="match status" value="1"/>
</dbReference>
<dbReference type="InterPro" id="IPR036291">
    <property type="entry name" value="NAD(P)-bd_dom_sf"/>
</dbReference>
<dbReference type="Gene3D" id="3.40.50.720">
    <property type="entry name" value="NAD(P)-binding Rossmann-like Domain"/>
    <property type="match status" value="1"/>
</dbReference>
<comment type="catalytic activity">
    <reaction evidence="4">
        <text>(R)-pantoate + NADP(+) = 2-dehydropantoate + NADPH + H(+)</text>
        <dbReference type="Rhea" id="RHEA:16233"/>
        <dbReference type="ChEBI" id="CHEBI:11561"/>
        <dbReference type="ChEBI" id="CHEBI:15378"/>
        <dbReference type="ChEBI" id="CHEBI:15980"/>
        <dbReference type="ChEBI" id="CHEBI:57783"/>
        <dbReference type="ChEBI" id="CHEBI:58349"/>
        <dbReference type="EC" id="1.1.1.169"/>
    </reaction>
</comment>
<dbReference type="PANTHER" id="PTHR21708">
    <property type="entry name" value="PROBABLE 2-DEHYDROPANTOATE 2-REDUCTASE"/>
    <property type="match status" value="1"/>
</dbReference>
<sequence length="324" mass="36278">MSDASEILLFGLGAIGSFYAFVLSRSPNVKLSVVARSNYEQVKSDGLTVNSEVHGSHNFRPHQVLRNPEEADRILDYIVCTNKAINQDEVAAKLAPVVDAKTTLVIIQNGVGNEEPFRKRFPQNTIITCVTWVGALQTSPGIIKHTKSEHTQIGLFPNPAIGRDVEQSRLDKFNAFLKTGKTPFDVEDDMQVQRWKKVVWNCAWNAITSLTLLDTQSWLKSEGGMQLTRDLMKEVIEVGQKCGVRLDYGLADELIDKILAMPGIHSSMHADRVAGRQMELDMILGTPVRKAEELGMDIPITRTLYVLLMGLNVHLRQEREQKLK</sequence>
<accession>A0A2P7YVN8</accession>
<reference evidence="7 8" key="1">
    <citation type="submission" date="2017-05" db="EMBL/GenBank/DDBJ databases">
        <title>Draft genome sequence of Elsinoe australis.</title>
        <authorList>
            <person name="Cheng Q."/>
        </authorList>
    </citation>
    <scope>NUCLEOTIDE SEQUENCE [LARGE SCALE GENOMIC DNA]</scope>
    <source>
        <strain evidence="7 8">NL1</strain>
    </source>
</reference>
<dbReference type="Gene3D" id="1.10.1040.10">
    <property type="entry name" value="N-(1-d-carboxylethyl)-l-norvaline Dehydrogenase, domain 2"/>
    <property type="match status" value="1"/>
</dbReference>
<evidence type="ECO:0000259" key="6">
    <source>
        <dbReference type="Pfam" id="PF08546"/>
    </source>
</evidence>
<dbReference type="FunFam" id="3.40.50.720:FF:000609">
    <property type="entry name" value="2-dehydropantoate 2-reductase"/>
    <property type="match status" value="1"/>
</dbReference>
<gene>
    <name evidence="7" type="ORF">B9Z65_7975</name>
</gene>
<dbReference type="GO" id="GO:0005737">
    <property type="term" value="C:cytoplasm"/>
    <property type="evidence" value="ECO:0007669"/>
    <property type="project" value="TreeGrafter"/>
</dbReference>
<keyword evidence="8" id="KW-1185">Reference proteome</keyword>
<keyword evidence="3 4" id="KW-0560">Oxidoreductase</keyword>
<dbReference type="FunFam" id="1.10.1040.10:FF:000017">
    <property type="entry name" value="2-dehydropantoate 2-reductase"/>
    <property type="match status" value="1"/>
</dbReference>